<dbReference type="PRINTS" id="PR00344">
    <property type="entry name" value="BCTRLSENSOR"/>
</dbReference>
<evidence type="ECO:0000313" key="14">
    <source>
        <dbReference type="Proteomes" id="UP001156666"/>
    </source>
</evidence>
<dbReference type="EMBL" id="BSOH01000005">
    <property type="protein sequence ID" value="GLR16377.1"/>
    <property type="molecule type" value="Genomic_DNA"/>
</dbReference>
<evidence type="ECO:0000256" key="10">
    <source>
        <dbReference type="ARBA" id="ARBA00023136"/>
    </source>
</evidence>
<dbReference type="PANTHER" id="PTHR45453">
    <property type="entry name" value="PHOSPHATE REGULON SENSOR PROTEIN PHOR"/>
    <property type="match status" value="1"/>
</dbReference>
<dbReference type="InterPro" id="IPR036097">
    <property type="entry name" value="HisK_dim/P_sf"/>
</dbReference>
<dbReference type="Pfam" id="PF02518">
    <property type="entry name" value="HATPase_c"/>
    <property type="match status" value="1"/>
</dbReference>
<dbReference type="Gene3D" id="3.30.565.10">
    <property type="entry name" value="Histidine kinase-like ATPase, C-terminal domain"/>
    <property type="match status" value="1"/>
</dbReference>
<dbReference type="SMART" id="SM00388">
    <property type="entry name" value="HisKA"/>
    <property type="match status" value="1"/>
</dbReference>
<dbReference type="InterPro" id="IPR050351">
    <property type="entry name" value="BphY/WalK/GraS-like"/>
</dbReference>
<evidence type="ECO:0000256" key="11">
    <source>
        <dbReference type="SAM" id="Phobius"/>
    </source>
</evidence>
<dbReference type="Gene3D" id="1.10.287.130">
    <property type="match status" value="1"/>
</dbReference>
<evidence type="ECO:0000256" key="1">
    <source>
        <dbReference type="ARBA" id="ARBA00000085"/>
    </source>
</evidence>
<dbReference type="InterPro" id="IPR004358">
    <property type="entry name" value="Sig_transdc_His_kin-like_C"/>
</dbReference>
<dbReference type="AlphaFoldDB" id="A0AA37WDU0"/>
<dbReference type="CDD" id="cd00082">
    <property type="entry name" value="HisKA"/>
    <property type="match status" value="1"/>
</dbReference>
<keyword evidence="9 11" id="KW-1133">Transmembrane helix</keyword>
<comment type="catalytic activity">
    <reaction evidence="1">
        <text>ATP + protein L-histidine = ADP + protein N-phospho-L-histidine.</text>
        <dbReference type="EC" id="2.7.13.3"/>
    </reaction>
</comment>
<evidence type="ECO:0000313" key="13">
    <source>
        <dbReference type="EMBL" id="GLR16377.1"/>
    </source>
</evidence>
<sequence length="301" mass="34452">MLIIGYMLAALAWWAILLHKQALIIHDLRLESGIEIPESAKELNRQRWMIGSEALFFGAILIFGIILLNRAFRAEIFAARQQKNFLLSVTHELKSPITAIQLILDTFKRRKLNESQALELITNGQEEAFRLNKLVEDLLTAARLNPKKNLDRENVDILKAINPIIAQYQKNYPHFQFTVPPYVNTFICHTNEPSLCLIVSNLLDNAVKYSPVNKEIKVEILKKNSSVYLRVLDAGIGIIDDEKLRVFDQFYRIGDEHIRTTKGTGLGLFLVKELCTKLNIKVFVRDNEPEGSIFELVIPTK</sequence>
<dbReference type="SUPFAM" id="SSF47384">
    <property type="entry name" value="Homodimeric domain of signal transducing histidine kinase"/>
    <property type="match status" value="1"/>
</dbReference>
<name>A0AA37WDU0_9BACT</name>
<dbReference type="Pfam" id="PF00512">
    <property type="entry name" value="HisKA"/>
    <property type="match status" value="1"/>
</dbReference>
<comment type="subcellular location">
    <subcellularLocation>
        <location evidence="2">Cell membrane</location>
        <topology evidence="2">Multi-pass membrane protein</topology>
    </subcellularLocation>
</comment>
<dbReference type="InterPro" id="IPR036890">
    <property type="entry name" value="HATPase_C_sf"/>
</dbReference>
<keyword evidence="6" id="KW-0808">Transferase</keyword>
<protein>
    <recommendedName>
        <fullName evidence="3">histidine kinase</fullName>
        <ecNumber evidence="3">2.7.13.3</ecNumber>
    </recommendedName>
</protein>
<dbReference type="EC" id="2.7.13.3" evidence="3"/>
<keyword evidence="4" id="KW-1003">Cell membrane</keyword>
<dbReference type="InterPro" id="IPR005467">
    <property type="entry name" value="His_kinase_dom"/>
</dbReference>
<dbReference type="GO" id="GO:0016036">
    <property type="term" value="P:cellular response to phosphate starvation"/>
    <property type="evidence" value="ECO:0007669"/>
    <property type="project" value="TreeGrafter"/>
</dbReference>
<organism evidence="13 14">
    <name type="scientific">Portibacter lacus</name>
    <dbReference type="NCBI Taxonomy" id="1099794"/>
    <lineage>
        <taxon>Bacteria</taxon>
        <taxon>Pseudomonadati</taxon>
        <taxon>Bacteroidota</taxon>
        <taxon>Saprospiria</taxon>
        <taxon>Saprospirales</taxon>
        <taxon>Haliscomenobacteraceae</taxon>
        <taxon>Portibacter</taxon>
    </lineage>
</organism>
<feature type="domain" description="Histidine kinase" evidence="12">
    <location>
        <begin position="88"/>
        <end position="301"/>
    </location>
</feature>
<keyword evidence="7 11" id="KW-0812">Transmembrane</keyword>
<evidence type="ECO:0000259" key="12">
    <source>
        <dbReference type="PROSITE" id="PS50109"/>
    </source>
</evidence>
<dbReference type="SMART" id="SM00387">
    <property type="entry name" value="HATPase_c"/>
    <property type="match status" value="1"/>
</dbReference>
<gene>
    <name evidence="13" type="ORF">GCM10007940_09920</name>
</gene>
<accession>A0AA37WDU0</accession>
<evidence type="ECO:0000256" key="7">
    <source>
        <dbReference type="ARBA" id="ARBA00022692"/>
    </source>
</evidence>
<evidence type="ECO:0000256" key="6">
    <source>
        <dbReference type="ARBA" id="ARBA00022679"/>
    </source>
</evidence>
<keyword evidence="10 11" id="KW-0472">Membrane</keyword>
<evidence type="ECO:0000256" key="4">
    <source>
        <dbReference type="ARBA" id="ARBA00022475"/>
    </source>
</evidence>
<evidence type="ECO:0000256" key="8">
    <source>
        <dbReference type="ARBA" id="ARBA00022777"/>
    </source>
</evidence>
<dbReference type="GO" id="GO:0005886">
    <property type="term" value="C:plasma membrane"/>
    <property type="evidence" value="ECO:0007669"/>
    <property type="project" value="UniProtKB-SubCell"/>
</dbReference>
<dbReference type="PROSITE" id="PS50109">
    <property type="entry name" value="HIS_KIN"/>
    <property type="match status" value="1"/>
</dbReference>
<keyword evidence="5" id="KW-0597">Phosphoprotein</keyword>
<evidence type="ECO:0000256" key="2">
    <source>
        <dbReference type="ARBA" id="ARBA00004651"/>
    </source>
</evidence>
<proteinExistence type="predicted"/>
<dbReference type="InterPro" id="IPR003594">
    <property type="entry name" value="HATPase_dom"/>
</dbReference>
<reference evidence="13" key="2">
    <citation type="submission" date="2023-01" db="EMBL/GenBank/DDBJ databases">
        <title>Draft genome sequence of Portibacter lacus strain NBRC 108769.</title>
        <authorList>
            <person name="Sun Q."/>
            <person name="Mori K."/>
        </authorList>
    </citation>
    <scope>NUCLEOTIDE SEQUENCE</scope>
    <source>
        <strain evidence="13">NBRC 108769</strain>
    </source>
</reference>
<evidence type="ECO:0000256" key="9">
    <source>
        <dbReference type="ARBA" id="ARBA00022989"/>
    </source>
</evidence>
<keyword evidence="14" id="KW-1185">Reference proteome</keyword>
<feature type="transmembrane region" description="Helical" evidence="11">
    <location>
        <begin position="46"/>
        <end position="68"/>
    </location>
</feature>
<dbReference type="GO" id="GO:0000155">
    <property type="term" value="F:phosphorelay sensor kinase activity"/>
    <property type="evidence" value="ECO:0007669"/>
    <property type="project" value="InterPro"/>
</dbReference>
<comment type="caution">
    <text evidence="13">The sequence shown here is derived from an EMBL/GenBank/DDBJ whole genome shotgun (WGS) entry which is preliminary data.</text>
</comment>
<reference evidence="13" key="1">
    <citation type="journal article" date="2014" name="Int. J. Syst. Evol. Microbiol.">
        <title>Complete genome sequence of Corynebacterium casei LMG S-19264T (=DSM 44701T), isolated from a smear-ripened cheese.</title>
        <authorList>
            <consortium name="US DOE Joint Genome Institute (JGI-PGF)"/>
            <person name="Walter F."/>
            <person name="Albersmeier A."/>
            <person name="Kalinowski J."/>
            <person name="Ruckert C."/>
        </authorList>
    </citation>
    <scope>NUCLEOTIDE SEQUENCE</scope>
    <source>
        <strain evidence="13">NBRC 108769</strain>
    </source>
</reference>
<evidence type="ECO:0000256" key="3">
    <source>
        <dbReference type="ARBA" id="ARBA00012438"/>
    </source>
</evidence>
<dbReference type="PANTHER" id="PTHR45453:SF2">
    <property type="entry name" value="HISTIDINE KINASE"/>
    <property type="match status" value="1"/>
</dbReference>
<dbReference type="Proteomes" id="UP001156666">
    <property type="component" value="Unassembled WGS sequence"/>
</dbReference>
<evidence type="ECO:0000256" key="5">
    <source>
        <dbReference type="ARBA" id="ARBA00022553"/>
    </source>
</evidence>
<keyword evidence="8" id="KW-0418">Kinase</keyword>
<dbReference type="GO" id="GO:0004721">
    <property type="term" value="F:phosphoprotein phosphatase activity"/>
    <property type="evidence" value="ECO:0007669"/>
    <property type="project" value="TreeGrafter"/>
</dbReference>
<dbReference type="SUPFAM" id="SSF55874">
    <property type="entry name" value="ATPase domain of HSP90 chaperone/DNA topoisomerase II/histidine kinase"/>
    <property type="match status" value="1"/>
</dbReference>
<dbReference type="InterPro" id="IPR003661">
    <property type="entry name" value="HisK_dim/P_dom"/>
</dbReference>